<accession>A0A329RJ27</accession>
<dbReference type="InterPro" id="IPR039537">
    <property type="entry name" value="Retrotran_Ty1/copia-like"/>
</dbReference>
<dbReference type="GO" id="GO:0015074">
    <property type="term" value="P:DNA integration"/>
    <property type="evidence" value="ECO:0007669"/>
    <property type="project" value="InterPro"/>
</dbReference>
<name>A0A329RJ27_9STRA</name>
<dbReference type="PROSITE" id="PS50994">
    <property type="entry name" value="INTEGRASE"/>
    <property type="match status" value="1"/>
</dbReference>
<gene>
    <name evidence="2" type="ORF">PC110_g18843</name>
</gene>
<organism evidence="2 3">
    <name type="scientific">Phytophthora cactorum</name>
    <dbReference type="NCBI Taxonomy" id="29920"/>
    <lineage>
        <taxon>Eukaryota</taxon>
        <taxon>Sar</taxon>
        <taxon>Stramenopiles</taxon>
        <taxon>Oomycota</taxon>
        <taxon>Peronosporomycetes</taxon>
        <taxon>Peronosporales</taxon>
        <taxon>Peronosporaceae</taxon>
        <taxon>Phytophthora</taxon>
    </lineage>
</organism>
<dbReference type="EMBL" id="MJFZ01000841">
    <property type="protein sequence ID" value="RAW24735.1"/>
    <property type="molecule type" value="Genomic_DNA"/>
</dbReference>
<feature type="domain" description="Integrase catalytic" evidence="1">
    <location>
        <begin position="12"/>
        <end position="139"/>
    </location>
</feature>
<dbReference type="InterPro" id="IPR012337">
    <property type="entry name" value="RNaseH-like_sf"/>
</dbReference>
<protein>
    <recommendedName>
        <fullName evidence="1">Integrase catalytic domain-containing protein</fullName>
    </recommendedName>
</protein>
<dbReference type="PANTHER" id="PTHR42648">
    <property type="entry name" value="TRANSPOSASE, PUTATIVE-RELATED"/>
    <property type="match status" value="1"/>
</dbReference>
<evidence type="ECO:0000259" key="1">
    <source>
        <dbReference type="PROSITE" id="PS50994"/>
    </source>
</evidence>
<evidence type="ECO:0000313" key="3">
    <source>
        <dbReference type="Proteomes" id="UP000251314"/>
    </source>
</evidence>
<dbReference type="AlphaFoldDB" id="A0A329RJ27"/>
<dbReference type="InterPro" id="IPR036397">
    <property type="entry name" value="RNaseH_sf"/>
</dbReference>
<dbReference type="SUPFAM" id="SSF53098">
    <property type="entry name" value="Ribonuclease H-like"/>
    <property type="match status" value="1"/>
</dbReference>
<dbReference type="VEuPathDB" id="FungiDB:PC110_g18843"/>
<dbReference type="OrthoDB" id="116101at2759"/>
<reference evidence="2 3" key="1">
    <citation type="submission" date="2018-01" db="EMBL/GenBank/DDBJ databases">
        <title>Draft genome of the strawberry crown rot pathogen Phytophthora cactorum.</title>
        <authorList>
            <person name="Armitage A.D."/>
            <person name="Lysoe E."/>
            <person name="Nellist C.F."/>
            <person name="Harrison R.J."/>
            <person name="Brurberg M.B."/>
        </authorList>
    </citation>
    <scope>NUCLEOTIDE SEQUENCE [LARGE SCALE GENOMIC DNA]</scope>
    <source>
        <strain evidence="2 3">10300</strain>
    </source>
</reference>
<comment type="caution">
    <text evidence="2">The sequence shown here is derived from an EMBL/GenBank/DDBJ whole genome shotgun (WGS) entry which is preliminary data.</text>
</comment>
<sequence>MWSGKLTQKPFAPKKPRELQKHQLLLAIDYVGPMQVTARDGYIGLVNIVELAYPLRDKSSRTQLDVIQDCITKLKAYVPEYRVVFLKLANAAKYFGGEIAAYCKKNGIEQEFSTSYSPQQNGKVERGNRPFVEMARPMMLCPRSTDGCCGLRCATRGAYLVRIPENGAGDPIPARTVVFYDDEFMLAVDNDEIQISTQLESSVQELVNRTEQLHLENIEEAKGKRCHET</sequence>
<dbReference type="InterPro" id="IPR001584">
    <property type="entry name" value="Integrase_cat-core"/>
</dbReference>
<dbReference type="Proteomes" id="UP000251314">
    <property type="component" value="Unassembled WGS sequence"/>
</dbReference>
<dbReference type="PANTHER" id="PTHR42648:SF28">
    <property type="entry name" value="TRANSPOSON-ENCODED PROTEIN WITH RIBONUCLEASE H-LIKE AND RETROVIRUS ZINC FINGER-LIKE DOMAINS"/>
    <property type="match status" value="1"/>
</dbReference>
<proteinExistence type="predicted"/>
<dbReference type="Gene3D" id="3.30.420.10">
    <property type="entry name" value="Ribonuclease H-like superfamily/Ribonuclease H"/>
    <property type="match status" value="1"/>
</dbReference>
<dbReference type="GO" id="GO:0003676">
    <property type="term" value="F:nucleic acid binding"/>
    <property type="evidence" value="ECO:0007669"/>
    <property type="project" value="InterPro"/>
</dbReference>
<evidence type="ECO:0000313" key="2">
    <source>
        <dbReference type="EMBL" id="RAW24735.1"/>
    </source>
</evidence>
<keyword evidence="3" id="KW-1185">Reference proteome</keyword>